<comment type="caution">
    <text evidence="4">The sequence shown here is derived from an EMBL/GenBank/DDBJ whole genome shotgun (WGS) entry which is preliminary data.</text>
</comment>
<dbReference type="Gene3D" id="1.10.10.10">
    <property type="entry name" value="Winged helix-like DNA-binding domain superfamily/Winged helix DNA-binding domain"/>
    <property type="match status" value="1"/>
</dbReference>
<dbReference type="Pfam" id="PF00480">
    <property type="entry name" value="ROK"/>
    <property type="match status" value="1"/>
</dbReference>
<name>A0ABT9YQJ4_9STRE</name>
<keyword evidence="3" id="KW-0119">Carbohydrate metabolism</keyword>
<dbReference type="InterPro" id="IPR036390">
    <property type="entry name" value="WH_DNA-bd_sf"/>
</dbReference>
<comment type="similarity">
    <text evidence="2">Belongs to the ROK (NagC/XylR) family.</text>
</comment>
<keyword evidence="5" id="KW-1185">Reference proteome</keyword>
<dbReference type="InterPro" id="IPR043129">
    <property type="entry name" value="ATPase_NBD"/>
</dbReference>
<dbReference type="GO" id="GO:0016301">
    <property type="term" value="F:kinase activity"/>
    <property type="evidence" value="ECO:0007669"/>
    <property type="project" value="UniProtKB-KW"/>
</dbReference>
<evidence type="ECO:0000313" key="4">
    <source>
        <dbReference type="EMBL" id="MDQ0222045.1"/>
    </source>
</evidence>
<keyword evidence="3" id="KW-0859">Xylose metabolism</keyword>
<dbReference type="PROSITE" id="PS01125">
    <property type="entry name" value="ROK"/>
    <property type="match status" value="1"/>
</dbReference>
<keyword evidence="4" id="KW-0418">Kinase</keyword>
<evidence type="ECO:0000256" key="3">
    <source>
        <dbReference type="ARBA" id="ARBA00022629"/>
    </source>
</evidence>
<dbReference type="RefSeq" id="WP_307121267.1">
    <property type="nucleotide sequence ID" value="NZ_JAUSTM010000004.1"/>
</dbReference>
<dbReference type="InterPro" id="IPR036388">
    <property type="entry name" value="WH-like_DNA-bd_sf"/>
</dbReference>
<dbReference type="SUPFAM" id="SSF46785">
    <property type="entry name" value="Winged helix' DNA-binding domain"/>
    <property type="match status" value="1"/>
</dbReference>
<dbReference type="Gene3D" id="3.30.420.40">
    <property type="match status" value="2"/>
</dbReference>
<comment type="function">
    <text evidence="1">Transcriptional repressor of xylose-utilizing enzymes.</text>
</comment>
<dbReference type="EMBL" id="JAUSTM010000004">
    <property type="protein sequence ID" value="MDQ0222045.1"/>
    <property type="molecule type" value="Genomic_DNA"/>
</dbReference>
<organism evidence="4 5">
    <name type="scientific">Streptococcus moroccensis</name>
    <dbReference type="NCBI Taxonomy" id="1451356"/>
    <lineage>
        <taxon>Bacteria</taxon>
        <taxon>Bacillati</taxon>
        <taxon>Bacillota</taxon>
        <taxon>Bacilli</taxon>
        <taxon>Lactobacillales</taxon>
        <taxon>Streptococcaceae</taxon>
        <taxon>Streptococcus</taxon>
    </lineage>
</organism>
<dbReference type="InterPro" id="IPR049874">
    <property type="entry name" value="ROK_cs"/>
</dbReference>
<dbReference type="CDD" id="cd24077">
    <property type="entry name" value="ASKHA_ATPase_ROK_SaXylR-like"/>
    <property type="match status" value="1"/>
</dbReference>
<dbReference type="PANTHER" id="PTHR18964:SF149">
    <property type="entry name" value="BIFUNCTIONAL UDP-N-ACETYLGLUCOSAMINE 2-EPIMERASE_N-ACETYLMANNOSAMINE KINASE"/>
    <property type="match status" value="1"/>
</dbReference>
<dbReference type="Proteomes" id="UP001223079">
    <property type="component" value="Unassembled WGS sequence"/>
</dbReference>
<evidence type="ECO:0000256" key="2">
    <source>
        <dbReference type="ARBA" id="ARBA00006479"/>
    </source>
</evidence>
<proteinExistence type="inferred from homology"/>
<gene>
    <name evidence="4" type="ORF">J2S23_000582</name>
</gene>
<dbReference type="InterPro" id="IPR000600">
    <property type="entry name" value="ROK"/>
</dbReference>
<protein>
    <submittedName>
        <fullName evidence="4">NBD/HSP70 family sugar kinase</fullName>
    </submittedName>
</protein>
<dbReference type="PANTHER" id="PTHR18964">
    <property type="entry name" value="ROK (REPRESSOR, ORF, KINASE) FAMILY"/>
    <property type="match status" value="1"/>
</dbReference>
<dbReference type="SUPFAM" id="SSF53067">
    <property type="entry name" value="Actin-like ATPase domain"/>
    <property type="match status" value="1"/>
</dbReference>
<evidence type="ECO:0000256" key="1">
    <source>
        <dbReference type="ARBA" id="ARBA00002486"/>
    </source>
</evidence>
<reference evidence="4 5" key="1">
    <citation type="submission" date="2023-07" db="EMBL/GenBank/DDBJ databases">
        <title>Genomic Encyclopedia of Type Strains, Phase IV (KMG-IV): sequencing the most valuable type-strain genomes for metagenomic binning, comparative biology and taxonomic classification.</title>
        <authorList>
            <person name="Goeker M."/>
        </authorList>
    </citation>
    <scope>NUCLEOTIDE SEQUENCE [LARGE SCALE GENOMIC DNA]</scope>
    <source>
        <strain evidence="4 5">DSM 105143</strain>
    </source>
</reference>
<sequence length="383" mass="41831">MITDKYLIREQNESLVLKTIIENQPISRADISTCSHLNKATVSSITTSLMDQELVIESGIGPSGATGGRKPIFLTFNAQAGLAIAIDIGYNYISSMLSYLDGTSIYSQKKRLSISSENLLDEIIESAKSIQRDLPHTPHGIVGMSVAIHGIVVDNNIRFSPFYDVTGTSIHDALTRAFSFPILIENEANLTALGEYTFAFDQKNLISVSIHSGIGVGIIQDNKLQTGAHGHSGEIGHTILYKNGLACACGNRGCLEKYASNKAIYEKYSEHYSVTSVNSDTITKALQEKDSFTEELLDEKIAELAIGINSLVMLYDPEIIIINSSLYNKNPKYIGEIKKQLNSVFARNVTLSASSLDEEATLYGGISAVVTQFLKIPFLKFKA</sequence>
<keyword evidence="4" id="KW-0808">Transferase</keyword>
<accession>A0ABT9YQJ4</accession>
<evidence type="ECO:0000313" key="5">
    <source>
        <dbReference type="Proteomes" id="UP001223079"/>
    </source>
</evidence>